<name>A0A833QQK7_9POAL</name>
<dbReference type="Pfam" id="PF24068">
    <property type="entry name" value="TPD1_C"/>
    <property type="match status" value="1"/>
</dbReference>
<sequence length="119" mass="13010">MADIFKFLAVLAVFACFIYPGHAQCTLSNISVTQKPTGNLFGGKPEYEVTIKNLCPCQQSNVQFNINGFQTAEPVDPSILDKDGFVNDKLPLPYDGVTFKYASGTLFPFKPMSSQVSCS</sequence>
<dbReference type="Proteomes" id="UP000623129">
    <property type="component" value="Unassembled WGS sequence"/>
</dbReference>
<accession>A0A833QQK7</accession>
<comment type="caution">
    <text evidence="3">The sequence shown here is derived from an EMBL/GenBank/DDBJ whole genome shotgun (WGS) entry which is preliminary data.</text>
</comment>
<feature type="signal peptide" evidence="2">
    <location>
        <begin position="1"/>
        <end position="23"/>
    </location>
</feature>
<dbReference type="EMBL" id="SWLB01000023">
    <property type="protein sequence ID" value="KAF3323614.1"/>
    <property type="molecule type" value="Genomic_DNA"/>
</dbReference>
<reference evidence="3" key="1">
    <citation type="submission" date="2020-01" db="EMBL/GenBank/DDBJ databases">
        <title>Genome sequence of Kobresia littledalei, the first chromosome-level genome in the family Cyperaceae.</title>
        <authorList>
            <person name="Qu G."/>
        </authorList>
    </citation>
    <scope>NUCLEOTIDE SEQUENCE</scope>
    <source>
        <strain evidence="3">C.B.Clarke</strain>
        <tissue evidence="3">Leaf</tissue>
    </source>
</reference>
<evidence type="ECO:0000256" key="1">
    <source>
        <dbReference type="ARBA" id="ARBA00022729"/>
    </source>
</evidence>
<dbReference type="AlphaFoldDB" id="A0A833QQK7"/>
<proteinExistence type="predicted"/>
<organism evidence="3 4">
    <name type="scientific">Carex littledalei</name>
    <dbReference type="NCBI Taxonomy" id="544730"/>
    <lineage>
        <taxon>Eukaryota</taxon>
        <taxon>Viridiplantae</taxon>
        <taxon>Streptophyta</taxon>
        <taxon>Embryophyta</taxon>
        <taxon>Tracheophyta</taxon>
        <taxon>Spermatophyta</taxon>
        <taxon>Magnoliopsida</taxon>
        <taxon>Liliopsida</taxon>
        <taxon>Poales</taxon>
        <taxon>Cyperaceae</taxon>
        <taxon>Cyperoideae</taxon>
        <taxon>Cariceae</taxon>
        <taxon>Carex</taxon>
        <taxon>Carex subgen. Euthyceras</taxon>
    </lineage>
</organism>
<keyword evidence="4" id="KW-1185">Reference proteome</keyword>
<dbReference type="GO" id="GO:0001709">
    <property type="term" value="P:cell fate determination"/>
    <property type="evidence" value="ECO:0007669"/>
    <property type="project" value="TreeGrafter"/>
</dbReference>
<dbReference type="PANTHER" id="PTHR33184:SF72">
    <property type="entry name" value="BETA-1,3-N-ACETYLGLUCOSAMINYLTRANSFERASE FAMILY PROTEIN"/>
    <property type="match status" value="1"/>
</dbReference>
<keyword evidence="3" id="KW-0328">Glycosyltransferase</keyword>
<keyword evidence="1 2" id="KW-0732">Signal</keyword>
<evidence type="ECO:0000256" key="2">
    <source>
        <dbReference type="SAM" id="SignalP"/>
    </source>
</evidence>
<evidence type="ECO:0000313" key="4">
    <source>
        <dbReference type="Proteomes" id="UP000623129"/>
    </source>
</evidence>
<evidence type="ECO:0000313" key="3">
    <source>
        <dbReference type="EMBL" id="KAF3323614.1"/>
    </source>
</evidence>
<feature type="chain" id="PRO_5032339989" evidence="2">
    <location>
        <begin position="24"/>
        <end position="119"/>
    </location>
</feature>
<keyword evidence="3" id="KW-0808">Transferase</keyword>
<gene>
    <name evidence="3" type="ORF">FCM35_KLT12345</name>
</gene>
<protein>
    <submittedName>
        <fullName evidence="3">Beta-1,3-N-Acetylglucosaminyltransferase family protein</fullName>
    </submittedName>
</protein>
<dbReference type="PANTHER" id="PTHR33184">
    <property type="entry name" value="PROTEIN TAPETUM DETERMINANT 1-LIKE-RELATED"/>
    <property type="match status" value="1"/>
</dbReference>
<dbReference type="OrthoDB" id="603213at2759"/>
<dbReference type="GO" id="GO:0016757">
    <property type="term" value="F:glycosyltransferase activity"/>
    <property type="evidence" value="ECO:0007669"/>
    <property type="project" value="UniProtKB-KW"/>
</dbReference>
<dbReference type="InterPro" id="IPR040361">
    <property type="entry name" value="TPD1"/>
</dbReference>